<dbReference type="InterPro" id="IPR056756">
    <property type="entry name" value="DUF2110_central"/>
</dbReference>
<evidence type="ECO:0000259" key="1">
    <source>
        <dbReference type="Pfam" id="PF09883"/>
    </source>
</evidence>
<evidence type="ECO:0000313" key="4">
    <source>
        <dbReference type="EMBL" id="KGK98839.1"/>
    </source>
</evidence>
<name>A0A099T1N3_METMT</name>
<evidence type="ECO:0000259" key="2">
    <source>
        <dbReference type="Pfam" id="PF24872"/>
    </source>
</evidence>
<dbReference type="Pfam" id="PF24872">
    <property type="entry name" value="DUF2110_N"/>
    <property type="match status" value="1"/>
</dbReference>
<dbReference type="EMBL" id="JRHO01000010">
    <property type="protein sequence ID" value="KGK98839.1"/>
    <property type="molecule type" value="Genomic_DNA"/>
</dbReference>
<dbReference type="Pfam" id="PF24873">
    <property type="entry name" value="DUF2110_C"/>
    <property type="match status" value="1"/>
</dbReference>
<dbReference type="OrthoDB" id="120309at2157"/>
<comment type="caution">
    <text evidence="4">The sequence shown here is derived from an EMBL/GenBank/DDBJ whole genome shotgun (WGS) entry which is preliminary data.</text>
</comment>
<evidence type="ECO:0008006" key="6">
    <source>
        <dbReference type="Google" id="ProtNLM"/>
    </source>
</evidence>
<dbReference type="InterPro" id="IPR056757">
    <property type="entry name" value="DUF2110_C"/>
</dbReference>
<sequence>METAILTIKIYANLERALSSAAFMLENELKDIDATVEVSVNSEGWLQANVSGEDEVFAANFLIDKYGTPVVKVENTVAYKGSISSIDDDGITVDIGTTVKLLPEALKALGVGTVSQIASRFGLIPHLPVSVRIEGQDGIITGRFTKDQLDLFWGWKKAATDRLIVNSVTRSELKSAIKKKGHGRDIYGIERIGLLESIVVCREKTDGPGIVAEIGPLLNAEIGVVRGTR</sequence>
<dbReference type="Proteomes" id="UP000029859">
    <property type="component" value="Unassembled WGS sequence"/>
</dbReference>
<dbReference type="PIRSF" id="PIRSF019322">
    <property type="entry name" value="UCP019322"/>
    <property type="match status" value="1"/>
</dbReference>
<dbReference type="InterPro" id="IPR016757">
    <property type="entry name" value="UCP019322"/>
</dbReference>
<feature type="domain" description="DUF2110" evidence="2">
    <location>
        <begin position="5"/>
        <end position="70"/>
    </location>
</feature>
<evidence type="ECO:0000313" key="5">
    <source>
        <dbReference type="Proteomes" id="UP000029859"/>
    </source>
</evidence>
<dbReference type="AlphaFoldDB" id="A0A099T1N3"/>
<protein>
    <recommendedName>
        <fullName evidence="6">DUF2110 family protein</fullName>
    </recommendedName>
</protein>
<dbReference type="InterPro" id="IPR056758">
    <property type="entry name" value="DUF2110_N"/>
</dbReference>
<organism evidence="4 5">
    <name type="scientific">Methanococcoides methylutens</name>
    <dbReference type="NCBI Taxonomy" id="2226"/>
    <lineage>
        <taxon>Archaea</taxon>
        <taxon>Methanobacteriati</taxon>
        <taxon>Methanobacteriota</taxon>
        <taxon>Stenosarchaea group</taxon>
        <taxon>Methanomicrobia</taxon>
        <taxon>Methanosarcinales</taxon>
        <taxon>Methanosarcinaceae</taxon>
        <taxon>Methanococcoides</taxon>
    </lineage>
</organism>
<keyword evidence="5" id="KW-1185">Reference proteome</keyword>
<accession>A0A099T1N3</accession>
<feature type="domain" description="DUF2110" evidence="1">
    <location>
        <begin position="78"/>
        <end position="156"/>
    </location>
</feature>
<reference evidence="4 5" key="1">
    <citation type="submission" date="2014-09" db="EMBL/GenBank/DDBJ databases">
        <title>Draft genome sequence of an obligately methylotrophic methanogen, Methanococcoides methylutens, isolated from marine sediment.</title>
        <authorList>
            <person name="Guan Y."/>
            <person name="Ngugi D.K."/>
            <person name="Blom J."/>
            <person name="Ali S."/>
            <person name="Ferry J.G."/>
            <person name="Stingl U."/>
        </authorList>
    </citation>
    <scope>NUCLEOTIDE SEQUENCE [LARGE SCALE GENOMIC DNA]</scope>
    <source>
        <strain evidence="4 5">DSM 2657</strain>
    </source>
</reference>
<proteinExistence type="predicted"/>
<gene>
    <name evidence="4" type="ORF">LI82_05960</name>
</gene>
<dbReference type="RefSeq" id="WP_052402755.1">
    <property type="nucleotide sequence ID" value="NZ_CAAGSM010000003.1"/>
</dbReference>
<dbReference type="Pfam" id="PF09883">
    <property type="entry name" value="DUF2110"/>
    <property type="match status" value="1"/>
</dbReference>
<evidence type="ECO:0000259" key="3">
    <source>
        <dbReference type="Pfam" id="PF24873"/>
    </source>
</evidence>
<feature type="domain" description="DUF2110" evidence="3">
    <location>
        <begin position="160"/>
        <end position="225"/>
    </location>
</feature>